<dbReference type="EMBL" id="WXEW01000007">
    <property type="protein sequence ID" value="NAS24968.1"/>
    <property type="molecule type" value="Genomic_DNA"/>
</dbReference>
<evidence type="ECO:0008006" key="3">
    <source>
        <dbReference type="Google" id="ProtNLM"/>
    </source>
</evidence>
<evidence type="ECO:0000313" key="1">
    <source>
        <dbReference type="EMBL" id="NAS24968.1"/>
    </source>
</evidence>
<organism evidence="1 2">
    <name type="scientific">Herbidospora solisilvae</name>
    <dbReference type="NCBI Taxonomy" id="2696284"/>
    <lineage>
        <taxon>Bacteria</taxon>
        <taxon>Bacillati</taxon>
        <taxon>Actinomycetota</taxon>
        <taxon>Actinomycetes</taxon>
        <taxon>Streptosporangiales</taxon>
        <taxon>Streptosporangiaceae</taxon>
        <taxon>Herbidospora</taxon>
    </lineage>
</organism>
<reference evidence="1 2" key="1">
    <citation type="submission" date="2020-01" db="EMBL/GenBank/DDBJ databases">
        <title>Herbidospora sp. NEAU-GS84 nov., a novel actinomycete isolated from soil.</title>
        <authorList>
            <person name="Han L."/>
        </authorList>
    </citation>
    <scope>NUCLEOTIDE SEQUENCE [LARGE SCALE GENOMIC DNA]</scope>
    <source>
        <strain evidence="1 2">NEAU-GS84</strain>
    </source>
</reference>
<dbReference type="AlphaFoldDB" id="A0A7C9JAQ0"/>
<dbReference type="RefSeq" id="WP_161482078.1">
    <property type="nucleotide sequence ID" value="NZ_WXEW01000007.1"/>
</dbReference>
<sequence>MTRWKRGEAEVERLLAAGELQQVRGEATDGSGWLTKARTTLSSADDLAATDANSAYTLAYDAARFACVGALAQQGLRATSKGGHYAVQQAVLAQFGPAFAFFGSMRRRRNELEYPQFPDEIVEEAEARQAVEEARSIIEATGRLLGHLGLWST</sequence>
<evidence type="ECO:0000313" key="2">
    <source>
        <dbReference type="Proteomes" id="UP000479526"/>
    </source>
</evidence>
<protein>
    <recommendedName>
        <fullName evidence="3">HEPN domain-containing protein</fullName>
    </recommendedName>
</protein>
<name>A0A7C9JAQ0_9ACTN</name>
<dbReference type="Proteomes" id="UP000479526">
    <property type="component" value="Unassembled WGS sequence"/>
</dbReference>
<dbReference type="Gene3D" id="1.20.120.330">
    <property type="entry name" value="Nucleotidyltransferases domain 2"/>
    <property type="match status" value="1"/>
</dbReference>
<keyword evidence="2" id="KW-1185">Reference proteome</keyword>
<accession>A0A7C9JAQ0</accession>
<proteinExistence type="predicted"/>
<gene>
    <name evidence="1" type="ORF">GT755_25195</name>
</gene>
<comment type="caution">
    <text evidence="1">The sequence shown here is derived from an EMBL/GenBank/DDBJ whole genome shotgun (WGS) entry which is preliminary data.</text>
</comment>